<keyword evidence="3 9" id="KW-0813">Transport</keyword>
<evidence type="ECO:0000313" key="11">
    <source>
        <dbReference type="EMBL" id="MCW6510479.1"/>
    </source>
</evidence>
<dbReference type="PROSITE" id="PS50928">
    <property type="entry name" value="ABC_TM1"/>
    <property type="match status" value="1"/>
</dbReference>
<evidence type="ECO:0000256" key="7">
    <source>
        <dbReference type="ARBA" id="ARBA00023136"/>
    </source>
</evidence>
<evidence type="ECO:0000313" key="12">
    <source>
        <dbReference type="Proteomes" id="UP001165667"/>
    </source>
</evidence>
<dbReference type="PANTHER" id="PTHR30406">
    <property type="entry name" value="SULFATE TRANSPORT SYSTEM PERMEASE PROTEIN"/>
    <property type="match status" value="1"/>
</dbReference>
<evidence type="ECO:0000256" key="6">
    <source>
        <dbReference type="ARBA" id="ARBA00023032"/>
    </source>
</evidence>
<reference evidence="11" key="1">
    <citation type="submission" date="2022-05" db="EMBL/GenBank/DDBJ databases">
        <authorList>
            <person name="Pankratov T."/>
        </authorList>
    </citation>
    <scope>NUCLEOTIDE SEQUENCE</scope>
    <source>
        <strain evidence="11">BP6-180914</strain>
    </source>
</reference>
<dbReference type="EMBL" id="JAMOIM010000015">
    <property type="protein sequence ID" value="MCW6510479.1"/>
    <property type="molecule type" value="Genomic_DNA"/>
</dbReference>
<dbReference type="InterPro" id="IPR000515">
    <property type="entry name" value="MetI-like"/>
</dbReference>
<comment type="subunit">
    <text evidence="2">The complex is composed of two ATP-binding proteins (CysA), two transmembrane proteins (CysT and CysW) and a solute-binding protein (CysP).</text>
</comment>
<dbReference type="SUPFAM" id="SSF161098">
    <property type="entry name" value="MetI-like"/>
    <property type="match status" value="1"/>
</dbReference>
<gene>
    <name evidence="11" type="ORF">M8523_20895</name>
</gene>
<evidence type="ECO:0000256" key="2">
    <source>
        <dbReference type="ARBA" id="ARBA00011779"/>
    </source>
</evidence>
<dbReference type="GO" id="GO:0005886">
    <property type="term" value="C:plasma membrane"/>
    <property type="evidence" value="ECO:0007669"/>
    <property type="project" value="UniProtKB-SubCell"/>
</dbReference>
<keyword evidence="7 9" id="KW-0472">Membrane</keyword>
<dbReference type="RefSeq" id="WP_282586852.1">
    <property type="nucleotide sequence ID" value="NZ_JAMOIM010000015.1"/>
</dbReference>
<accession>A0AA41YYJ8</accession>
<feature type="transmembrane region" description="Helical" evidence="9">
    <location>
        <begin position="267"/>
        <end position="288"/>
    </location>
</feature>
<comment type="subcellular location">
    <subcellularLocation>
        <location evidence="1 9">Cell membrane</location>
        <topology evidence="1 9">Multi-pass membrane protein</topology>
    </subcellularLocation>
</comment>
<dbReference type="PANTHER" id="PTHR30406:SF8">
    <property type="entry name" value="SULFATE TRANSPORT SYSTEM PERMEASE PROTEIN CYST"/>
    <property type="match status" value="1"/>
</dbReference>
<evidence type="ECO:0000256" key="1">
    <source>
        <dbReference type="ARBA" id="ARBA00004651"/>
    </source>
</evidence>
<evidence type="ECO:0000256" key="9">
    <source>
        <dbReference type="RuleBase" id="RU363032"/>
    </source>
</evidence>
<proteinExistence type="inferred from homology"/>
<organism evidence="11 12">
    <name type="scientific">Lichenifustis flavocetrariae</name>
    <dbReference type="NCBI Taxonomy" id="2949735"/>
    <lineage>
        <taxon>Bacteria</taxon>
        <taxon>Pseudomonadati</taxon>
        <taxon>Pseudomonadota</taxon>
        <taxon>Alphaproteobacteria</taxon>
        <taxon>Hyphomicrobiales</taxon>
        <taxon>Lichenihabitantaceae</taxon>
        <taxon>Lichenifustis</taxon>
    </lineage>
</organism>
<dbReference type="InterPro" id="IPR035906">
    <property type="entry name" value="MetI-like_sf"/>
</dbReference>
<comment type="caution">
    <text evidence="11">The sequence shown here is derived from an EMBL/GenBank/DDBJ whole genome shotgun (WGS) entry which is preliminary data.</text>
</comment>
<comment type="function">
    <text evidence="8">Part of the ABC transporter complex CysAWTP (TC 3.A.1.6.1) involved in sulfate/thiosulfate import. Probably responsible for the translocation of the substrate across the membrane.</text>
</comment>
<evidence type="ECO:0000256" key="3">
    <source>
        <dbReference type="ARBA" id="ARBA00022448"/>
    </source>
</evidence>
<dbReference type="CDD" id="cd06261">
    <property type="entry name" value="TM_PBP2"/>
    <property type="match status" value="1"/>
</dbReference>
<comment type="similarity">
    <text evidence="9">Belongs to the binding-protein-dependent transport system permease family.</text>
</comment>
<keyword evidence="6" id="KW-0764">Sulfate transport</keyword>
<name>A0AA41YYJ8_9HYPH</name>
<feature type="transmembrane region" description="Helical" evidence="9">
    <location>
        <begin position="98"/>
        <end position="120"/>
    </location>
</feature>
<dbReference type="Gene3D" id="1.10.3720.10">
    <property type="entry name" value="MetI-like"/>
    <property type="match status" value="1"/>
</dbReference>
<feature type="transmembrane region" description="Helical" evidence="9">
    <location>
        <begin position="12"/>
        <end position="37"/>
    </location>
</feature>
<evidence type="ECO:0000259" key="10">
    <source>
        <dbReference type="PROSITE" id="PS50928"/>
    </source>
</evidence>
<dbReference type="GO" id="GO:0015419">
    <property type="term" value="F:ABC-type sulfate transporter activity"/>
    <property type="evidence" value="ECO:0007669"/>
    <property type="project" value="InterPro"/>
</dbReference>
<feature type="transmembrane region" description="Helical" evidence="9">
    <location>
        <begin position="161"/>
        <end position="181"/>
    </location>
</feature>
<evidence type="ECO:0000256" key="8">
    <source>
        <dbReference type="ARBA" id="ARBA00025323"/>
    </source>
</evidence>
<dbReference type="InterPro" id="IPR005667">
    <property type="entry name" value="Sulph_transpt2"/>
</dbReference>
<keyword evidence="5 9" id="KW-1133">Transmembrane helix</keyword>
<dbReference type="PROSITE" id="PS51257">
    <property type="entry name" value="PROKAR_LIPOPROTEIN"/>
    <property type="match status" value="1"/>
</dbReference>
<feature type="domain" description="ABC transmembrane type-1" evidence="10">
    <location>
        <begin position="60"/>
        <end position="288"/>
    </location>
</feature>
<keyword evidence="4 9" id="KW-0812">Transmembrane</keyword>
<evidence type="ECO:0000256" key="5">
    <source>
        <dbReference type="ARBA" id="ARBA00022989"/>
    </source>
</evidence>
<evidence type="ECO:0000256" key="4">
    <source>
        <dbReference type="ARBA" id="ARBA00022692"/>
    </source>
</evidence>
<protein>
    <submittedName>
        <fullName evidence="11">ABC transporter permease subunit</fullName>
    </submittedName>
</protein>
<dbReference type="Pfam" id="PF00528">
    <property type="entry name" value="BPD_transp_1"/>
    <property type="match status" value="1"/>
</dbReference>
<dbReference type="Proteomes" id="UP001165667">
    <property type="component" value="Unassembled WGS sequence"/>
</dbReference>
<feature type="transmembrane region" description="Helical" evidence="9">
    <location>
        <begin position="57"/>
        <end position="86"/>
    </location>
</feature>
<sequence>MVAAAKRRVIPGFGLTLGYTLVTLSCFVLLPLGALAVRTAQLSWPEFWATITDPVVVAAYRLTFGASAVAALCNAVLGLMTAWVLVRYRFPGRRLLDALIDFPFALPTAVAGLTFSNLYLKDGWIGGFGDRLAGLVNSAGASLGYPALIPSDSLGWLDFAYTNTPTGIVLVLIFVGLPFVVRSVQPVLQEWDAEYELAAESLGAGPFTTFRRVIFPEIFPAWLSGSSLAFARAVGEYGSVIFIAGNIPGKSQIAPLLIVQKLDDFQYAQATAIGMVLLLASLAILLVMNGIETWVRRRQTA</sequence>
<dbReference type="AlphaFoldDB" id="A0AA41YYJ8"/>
<keyword evidence="12" id="KW-1185">Reference proteome</keyword>